<gene>
    <name evidence="2" type="ORF">NITHO_3920001</name>
</gene>
<accession>I4EJB0</accession>
<feature type="domain" description="Cyclic nucleotide-binding" evidence="1">
    <location>
        <begin position="1"/>
        <end position="50"/>
    </location>
</feature>
<sequence>MGLIDDAPRSATVVAIVPTECALLSKWDFRKELRHDPDIALALLPVLNERIRELEARLTQDRPADQAV</sequence>
<protein>
    <recommendedName>
        <fullName evidence="1">Cyclic nucleotide-binding domain-containing protein</fullName>
    </recommendedName>
</protein>
<evidence type="ECO:0000313" key="3">
    <source>
        <dbReference type="Proteomes" id="UP000004221"/>
    </source>
</evidence>
<proteinExistence type="predicted"/>
<evidence type="ECO:0000259" key="1">
    <source>
        <dbReference type="PROSITE" id="PS50042"/>
    </source>
</evidence>
<dbReference type="Gene3D" id="2.60.120.10">
    <property type="entry name" value="Jelly Rolls"/>
    <property type="match status" value="1"/>
</dbReference>
<evidence type="ECO:0000313" key="2">
    <source>
        <dbReference type="EMBL" id="CCF84772.1"/>
    </source>
</evidence>
<organism evidence="2 3">
    <name type="scientific">Nitrolancea hollandica Lb</name>
    <dbReference type="NCBI Taxonomy" id="1129897"/>
    <lineage>
        <taxon>Bacteria</taxon>
        <taxon>Pseudomonadati</taxon>
        <taxon>Thermomicrobiota</taxon>
        <taxon>Thermomicrobia</taxon>
        <taxon>Sphaerobacterales</taxon>
        <taxon>Sphaerobacterineae</taxon>
        <taxon>Sphaerobacteraceae</taxon>
        <taxon>Nitrolancea</taxon>
    </lineage>
</organism>
<dbReference type="EMBL" id="CAGS01000326">
    <property type="protein sequence ID" value="CCF84772.1"/>
    <property type="molecule type" value="Genomic_DNA"/>
</dbReference>
<dbReference type="AlphaFoldDB" id="I4EJB0"/>
<dbReference type="SUPFAM" id="SSF51206">
    <property type="entry name" value="cAMP-binding domain-like"/>
    <property type="match status" value="1"/>
</dbReference>
<dbReference type="InterPro" id="IPR014710">
    <property type="entry name" value="RmlC-like_jellyroll"/>
</dbReference>
<comment type="caution">
    <text evidence="2">The sequence shown here is derived from an EMBL/GenBank/DDBJ whole genome shotgun (WGS) entry which is preliminary data.</text>
</comment>
<dbReference type="PROSITE" id="PS50042">
    <property type="entry name" value="CNMP_BINDING_3"/>
    <property type="match status" value="1"/>
</dbReference>
<reference evidence="2 3" key="1">
    <citation type="journal article" date="2012" name="ISME J.">
        <title>Nitrification expanded: discovery, physiology and genomics of a nitrite-oxidizing bacterium from the phylum Chloroflexi.</title>
        <authorList>
            <person name="Sorokin D.Y."/>
            <person name="Lucker S."/>
            <person name="Vejmelkova D."/>
            <person name="Kostrikina N.A."/>
            <person name="Kleerebezem R."/>
            <person name="Rijpstra W.I."/>
            <person name="Damste J.S."/>
            <person name="Le Paslier D."/>
            <person name="Muyzer G."/>
            <person name="Wagner M."/>
            <person name="van Loosdrecht M.C."/>
            <person name="Daims H."/>
        </authorList>
    </citation>
    <scope>NUCLEOTIDE SEQUENCE [LARGE SCALE GENOMIC DNA]</scope>
    <source>
        <strain evidence="3">none</strain>
    </source>
</reference>
<keyword evidence="3" id="KW-1185">Reference proteome</keyword>
<dbReference type="InterPro" id="IPR000595">
    <property type="entry name" value="cNMP-bd_dom"/>
</dbReference>
<dbReference type="Proteomes" id="UP000004221">
    <property type="component" value="Unassembled WGS sequence"/>
</dbReference>
<name>I4EJB0_9BACT</name>
<dbReference type="InterPro" id="IPR018490">
    <property type="entry name" value="cNMP-bd_dom_sf"/>
</dbReference>